<dbReference type="KEGG" id="mcw:A8L33_07500"/>
<dbReference type="EMBL" id="LAVO01000006">
    <property type="protein sequence ID" value="KOS11127.1"/>
    <property type="molecule type" value="Genomic_DNA"/>
</dbReference>
<dbReference type="InterPro" id="IPR011051">
    <property type="entry name" value="RmlC_Cupin_sf"/>
</dbReference>
<dbReference type="InterPro" id="IPR046457">
    <property type="entry name" value="PMI_typeI_cat"/>
</dbReference>
<accession>A0A0M8MJ32</accession>
<dbReference type="PATRIC" id="fig|84292.3.peg.1561"/>
<evidence type="ECO:0000256" key="5">
    <source>
        <dbReference type="ARBA" id="ARBA00022833"/>
    </source>
</evidence>
<protein>
    <recommendedName>
        <fullName evidence="3">mannose-6-phosphate isomerase</fullName>
        <ecNumber evidence="3">5.3.1.8</ecNumber>
    </recommendedName>
</protein>
<dbReference type="PANTHER" id="PTHR10309:SF0">
    <property type="entry name" value="MANNOSE-6-PHOSPHATE ISOMERASE"/>
    <property type="match status" value="1"/>
</dbReference>
<feature type="binding site" evidence="8">
    <location>
        <position position="120"/>
    </location>
    <ligand>
        <name>Zn(2+)</name>
        <dbReference type="ChEBI" id="CHEBI:29105"/>
    </ligand>
</feature>
<organism evidence="10 11">
    <name type="scientific">Microbacterium aurantiacum</name>
    <dbReference type="NCBI Taxonomy" id="162393"/>
    <lineage>
        <taxon>Bacteria</taxon>
        <taxon>Bacillati</taxon>
        <taxon>Actinomycetota</taxon>
        <taxon>Actinomycetes</taxon>
        <taxon>Micrococcales</taxon>
        <taxon>Microbacteriaceae</taxon>
        <taxon>Microbacterium</taxon>
    </lineage>
</organism>
<evidence type="ECO:0000313" key="11">
    <source>
        <dbReference type="Proteomes" id="UP000037737"/>
    </source>
</evidence>
<dbReference type="Proteomes" id="UP000037737">
    <property type="component" value="Unassembled WGS sequence"/>
</dbReference>
<dbReference type="PRINTS" id="PR00714">
    <property type="entry name" value="MAN6PISMRASE"/>
</dbReference>
<evidence type="ECO:0000256" key="6">
    <source>
        <dbReference type="ARBA" id="ARBA00023235"/>
    </source>
</evidence>
<keyword evidence="4 8" id="KW-0479">Metal-binding</keyword>
<feature type="binding site" evidence="8">
    <location>
        <position position="85"/>
    </location>
    <ligand>
        <name>Zn(2+)</name>
        <dbReference type="ChEBI" id="CHEBI:29105"/>
    </ligand>
</feature>
<dbReference type="OrthoDB" id="9792649at2"/>
<evidence type="ECO:0000256" key="7">
    <source>
        <dbReference type="PIRSR" id="PIRSR001480-1"/>
    </source>
</evidence>
<dbReference type="InterPro" id="IPR018050">
    <property type="entry name" value="Pmannose_isomerase-type1_CS"/>
</dbReference>
<comment type="caution">
    <text evidence="10">The sequence shown here is derived from an EMBL/GenBank/DDBJ whole genome shotgun (WGS) entry which is preliminary data.</text>
</comment>
<dbReference type="AlphaFoldDB" id="A0A0M8MJ32"/>
<dbReference type="InterPro" id="IPR016305">
    <property type="entry name" value="Mannose-6-P_Isomerase"/>
</dbReference>
<feature type="binding site" evidence="8">
    <location>
        <position position="242"/>
    </location>
    <ligand>
        <name>Zn(2+)</name>
        <dbReference type="ChEBI" id="CHEBI:29105"/>
    </ligand>
</feature>
<sequence length="378" mass="39180">MLAPLRNEPRDYAWGSTTLIAELEGREPSGRPEAEVWFGAHPGDPAETPDGRLDEVLGATDAQEQALPYLLKLLAAGSPLSIQAHPSRPQAIDGFAREEAAGIDRDAPTRTYRDANHKPELIVAVSPTFRALAGIRDLDATRRFIAELGLSAAPLAERLATAVDSLADVIEWVLAPSSDGDTRAVIDAALAATSEEFAAELALVAELEAAYPGDPGIVVAMLMNLVELREGEGLFVPAGVLHAYLSGLGVELMAASDNVLRGGLTPKHIDIDELLGVLDARPSAAPTVAAETVSAGIVQYPVPVSDFALVRADVTGGDVELPASGDAIALAVAGDVEVSSAGSDAVRLRPGQAVFASADEGPLTLRGTGTVFVATPGR</sequence>
<comment type="catalytic activity">
    <reaction evidence="1">
        <text>D-mannose 6-phosphate = D-fructose 6-phosphate</text>
        <dbReference type="Rhea" id="RHEA:12356"/>
        <dbReference type="ChEBI" id="CHEBI:58735"/>
        <dbReference type="ChEBI" id="CHEBI:61527"/>
        <dbReference type="EC" id="5.3.1.8"/>
    </reaction>
</comment>
<dbReference type="SUPFAM" id="SSF51182">
    <property type="entry name" value="RmlC-like cupins"/>
    <property type="match status" value="1"/>
</dbReference>
<dbReference type="PROSITE" id="PS00965">
    <property type="entry name" value="PMI_I_1"/>
    <property type="match status" value="1"/>
</dbReference>
<comment type="cofactor">
    <cofactor evidence="8">
        <name>Zn(2+)</name>
        <dbReference type="ChEBI" id="CHEBI:29105"/>
    </cofactor>
    <text evidence="8">Binds 1 zinc ion per subunit.</text>
</comment>
<dbReference type="PANTHER" id="PTHR10309">
    <property type="entry name" value="MANNOSE-6-PHOSPHATE ISOMERASE"/>
    <property type="match status" value="1"/>
</dbReference>
<dbReference type="PIRSF" id="PIRSF001480">
    <property type="entry name" value="Mannose-6-phosphate_isomerase"/>
    <property type="match status" value="1"/>
</dbReference>
<dbReference type="GO" id="GO:0009298">
    <property type="term" value="P:GDP-mannose biosynthetic process"/>
    <property type="evidence" value="ECO:0007669"/>
    <property type="project" value="InterPro"/>
</dbReference>
<evidence type="ECO:0000313" key="10">
    <source>
        <dbReference type="EMBL" id="KOS11127.1"/>
    </source>
</evidence>
<evidence type="ECO:0000259" key="9">
    <source>
        <dbReference type="Pfam" id="PF20511"/>
    </source>
</evidence>
<dbReference type="CDD" id="cd07011">
    <property type="entry name" value="cupin_PMI_type_I_N"/>
    <property type="match status" value="1"/>
</dbReference>
<reference evidence="10" key="1">
    <citation type="submission" date="2015-04" db="EMBL/GenBank/DDBJ databases">
        <title>Complete genome sequence of Microbacterium chocolatum SIT 101, a bacterium enantioselectively hydrolyzing mesomeric diesters.</title>
        <authorList>
            <person name="Li X."/>
            <person name="Xu Y."/>
        </authorList>
    </citation>
    <scope>NUCLEOTIDE SEQUENCE [LARGE SCALE GENOMIC DNA]</scope>
    <source>
        <strain evidence="10">SIT 101</strain>
    </source>
</reference>
<feature type="binding site" evidence="8">
    <location>
        <position position="83"/>
    </location>
    <ligand>
        <name>Zn(2+)</name>
        <dbReference type="ChEBI" id="CHEBI:29105"/>
    </ligand>
</feature>
<keyword evidence="5 8" id="KW-0862">Zinc</keyword>
<dbReference type="EC" id="5.3.1.8" evidence="3"/>
<gene>
    <name evidence="10" type="ORF">XI38_07660</name>
</gene>
<name>A0A0M8MJ32_9MICO</name>
<evidence type="ECO:0000256" key="2">
    <source>
        <dbReference type="ARBA" id="ARBA00010772"/>
    </source>
</evidence>
<proteinExistence type="inferred from homology"/>
<dbReference type="Gene3D" id="1.10.441.10">
    <property type="entry name" value="Phosphomannose Isomerase, domain 2"/>
    <property type="match status" value="1"/>
</dbReference>
<dbReference type="InterPro" id="IPR001250">
    <property type="entry name" value="Man6P_Isoase-1"/>
</dbReference>
<keyword evidence="11" id="KW-1185">Reference proteome</keyword>
<dbReference type="GO" id="GO:0008270">
    <property type="term" value="F:zinc ion binding"/>
    <property type="evidence" value="ECO:0007669"/>
    <property type="project" value="InterPro"/>
</dbReference>
<evidence type="ECO:0000256" key="1">
    <source>
        <dbReference type="ARBA" id="ARBA00000757"/>
    </source>
</evidence>
<dbReference type="GO" id="GO:0004476">
    <property type="term" value="F:mannose-6-phosphate isomerase activity"/>
    <property type="evidence" value="ECO:0007669"/>
    <property type="project" value="UniProtKB-EC"/>
</dbReference>
<feature type="active site" evidence="7">
    <location>
        <position position="261"/>
    </location>
</feature>
<feature type="domain" description="Phosphomannose isomerase type I catalytic" evidence="9">
    <location>
        <begin position="4"/>
        <end position="136"/>
    </location>
</feature>
<dbReference type="GO" id="GO:0005829">
    <property type="term" value="C:cytosol"/>
    <property type="evidence" value="ECO:0007669"/>
    <property type="project" value="TreeGrafter"/>
</dbReference>
<evidence type="ECO:0000256" key="8">
    <source>
        <dbReference type="PIRSR" id="PIRSR001480-2"/>
    </source>
</evidence>
<dbReference type="Gene3D" id="2.60.120.10">
    <property type="entry name" value="Jelly Rolls"/>
    <property type="match status" value="2"/>
</dbReference>
<evidence type="ECO:0000256" key="3">
    <source>
        <dbReference type="ARBA" id="ARBA00011956"/>
    </source>
</evidence>
<evidence type="ECO:0000256" key="4">
    <source>
        <dbReference type="ARBA" id="ARBA00022723"/>
    </source>
</evidence>
<dbReference type="Pfam" id="PF20511">
    <property type="entry name" value="PMI_typeI_cat"/>
    <property type="match status" value="1"/>
</dbReference>
<dbReference type="InterPro" id="IPR014710">
    <property type="entry name" value="RmlC-like_jellyroll"/>
</dbReference>
<dbReference type="GO" id="GO:0005975">
    <property type="term" value="P:carbohydrate metabolic process"/>
    <property type="evidence" value="ECO:0007669"/>
    <property type="project" value="InterPro"/>
</dbReference>
<comment type="similarity">
    <text evidence="2">Belongs to the mannose-6-phosphate isomerase type 1 family.</text>
</comment>
<dbReference type="NCBIfam" id="TIGR00218">
    <property type="entry name" value="manA"/>
    <property type="match status" value="1"/>
</dbReference>
<keyword evidence="6 10" id="KW-0413">Isomerase</keyword>